<gene>
    <name evidence="3" type="ORF">AB1Y20_005629</name>
</gene>
<evidence type="ECO:0000259" key="2">
    <source>
        <dbReference type="Pfam" id="PF01764"/>
    </source>
</evidence>
<evidence type="ECO:0000313" key="3">
    <source>
        <dbReference type="EMBL" id="KAL1512371.1"/>
    </source>
</evidence>
<accession>A0AB34J5A7</accession>
<sequence length="550" mass="59380">MRWLDDLVESGESLALLSLTGYRCDQIDESHVGDLFDYTLRERGAPLGPVFKYRVLQVFGCGAYSRAIAFHRIDAPRRLLLAFRGVRARSRPQSPSARASTAHKQDVEALCHSLSCALSWLPHKAMRLSLGIVRYHGSVWAHGEKCGPTCSRPLGEAAAAPPHDLCGWLERRLAATGDDAVDGVVFVGLSLGAAVAQMTALRAQLHFPAELTRERLHVLGFGAPCWANGAAAELYGGALGSRSVQLVSTEYRRLQRRGEAMGWMTEETPWCVACEGGEGRFYAMDPLTLAGTASGADRRRPLHNALSCPLPACPLALSWRESMQLSLPFDLVGQTAEEESRDRGSSSESAEPTGVTAPAGGGTSRWFSAVPQGAEASLPLTHLSNLFSAKLGSKSPLYADYLCLHRGAAYRTALLAAYLKANPHHASGEVAHTDGREREPSMQRELSISSRLDSRLHVAPPPRRKEGDAIDDDDAPPALCIGHLFDADDPSPAALHKLELLQSPSGGGGMPRNSSKRTLAEMAGDTCALIDEKAILADVYNDDDSFFEMY</sequence>
<comment type="caution">
    <text evidence="3">The sequence shown here is derived from an EMBL/GenBank/DDBJ whole genome shotgun (WGS) entry which is preliminary data.</text>
</comment>
<dbReference type="EMBL" id="JBGBPQ010000013">
    <property type="protein sequence ID" value="KAL1512371.1"/>
    <property type="molecule type" value="Genomic_DNA"/>
</dbReference>
<dbReference type="GO" id="GO:0006629">
    <property type="term" value="P:lipid metabolic process"/>
    <property type="evidence" value="ECO:0007669"/>
    <property type="project" value="InterPro"/>
</dbReference>
<feature type="domain" description="Fungal lipase-type" evidence="2">
    <location>
        <begin position="184"/>
        <end position="241"/>
    </location>
</feature>
<evidence type="ECO:0000256" key="1">
    <source>
        <dbReference type="SAM" id="MobiDB-lite"/>
    </source>
</evidence>
<evidence type="ECO:0000313" key="4">
    <source>
        <dbReference type="Proteomes" id="UP001515480"/>
    </source>
</evidence>
<feature type="region of interest" description="Disordered" evidence="1">
    <location>
        <begin position="334"/>
        <end position="366"/>
    </location>
</feature>
<dbReference type="Gene3D" id="3.40.50.1820">
    <property type="entry name" value="alpha/beta hydrolase"/>
    <property type="match status" value="1"/>
</dbReference>
<protein>
    <recommendedName>
        <fullName evidence="2">Fungal lipase-type domain-containing protein</fullName>
    </recommendedName>
</protein>
<proteinExistence type="predicted"/>
<reference evidence="3 4" key="1">
    <citation type="journal article" date="2024" name="Science">
        <title>Giant polyketide synthase enzymes in the biosynthesis of giant marine polyether toxins.</title>
        <authorList>
            <person name="Fallon T.R."/>
            <person name="Shende V.V."/>
            <person name="Wierzbicki I.H."/>
            <person name="Pendleton A.L."/>
            <person name="Watervoot N.F."/>
            <person name="Auber R.P."/>
            <person name="Gonzalez D.J."/>
            <person name="Wisecaver J.H."/>
            <person name="Moore B.S."/>
        </authorList>
    </citation>
    <scope>NUCLEOTIDE SEQUENCE [LARGE SCALE GENOMIC DNA]</scope>
    <source>
        <strain evidence="3 4">12B1</strain>
    </source>
</reference>
<feature type="compositionally biased region" description="Low complexity" evidence="1">
    <location>
        <begin position="346"/>
        <end position="358"/>
    </location>
</feature>
<feature type="region of interest" description="Disordered" evidence="1">
    <location>
        <begin position="427"/>
        <end position="473"/>
    </location>
</feature>
<dbReference type="Pfam" id="PF01764">
    <property type="entry name" value="Lipase_3"/>
    <property type="match status" value="1"/>
</dbReference>
<keyword evidence="4" id="KW-1185">Reference proteome</keyword>
<dbReference type="InterPro" id="IPR029058">
    <property type="entry name" value="AB_hydrolase_fold"/>
</dbReference>
<feature type="compositionally biased region" description="Basic and acidic residues" evidence="1">
    <location>
        <begin position="431"/>
        <end position="442"/>
    </location>
</feature>
<name>A0AB34J5A7_PRYPA</name>
<organism evidence="3 4">
    <name type="scientific">Prymnesium parvum</name>
    <name type="common">Toxic golden alga</name>
    <dbReference type="NCBI Taxonomy" id="97485"/>
    <lineage>
        <taxon>Eukaryota</taxon>
        <taxon>Haptista</taxon>
        <taxon>Haptophyta</taxon>
        <taxon>Prymnesiophyceae</taxon>
        <taxon>Prymnesiales</taxon>
        <taxon>Prymnesiaceae</taxon>
        <taxon>Prymnesium</taxon>
    </lineage>
</organism>
<dbReference type="SUPFAM" id="SSF53474">
    <property type="entry name" value="alpha/beta-Hydrolases"/>
    <property type="match status" value="1"/>
</dbReference>
<dbReference type="InterPro" id="IPR002921">
    <property type="entry name" value="Fungal_lipase-type"/>
</dbReference>
<dbReference type="Proteomes" id="UP001515480">
    <property type="component" value="Unassembled WGS sequence"/>
</dbReference>
<dbReference type="AlphaFoldDB" id="A0AB34J5A7"/>